<dbReference type="InterPro" id="IPR051464">
    <property type="entry name" value="Peptidase_M42_aminopept"/>
</dbReference>
<dbReference type="GO" id="GO:0046872">
    <property type="term" value="F:metal ion binding"/>
    <property type="evidence" value="ECO:0007669"/>
    <property type="project" value="UniProtKB-KW"/>
</dbReference>
<protein>
    <recommendedName>
        <fullName evidence="5">Peptidase M42</fullName>
    </recommendedName>
</protein>
<evidence type="ECO:0000256" key="1">
    <source>
        <dbReference type="ARBA" id="ARBA00022723"/>
    </source>
</evidence>
<keyword evidence="4" id="KW-1185">Reference proteome</keyword>
<sequence>MPGIDEKVSALKLGKGVAITMIEASGRGTIVSQKVRKLMLEAAHENNIPHQIDIIDGGMTDGAVIYTNREGILTGILSIPTRYIHAPASVFNIKDVNSAVDLAVKTIEKAAEKL</sequence>
<proteinExistence type="predicted"/>
<dbReference type="SUPFAM" id="SSF53187">
    <property type="entry name" value="Zn-dependent exopeptidases"/>
    <property type="match status" value="1"/>
</dbReference>
<keyword evidence="2" id="KW-0378">Hydrolase</keyword>
<dbReference type="Proteomes" id="UP000095237">
    <property type="component" value="Unassembled WGS sequence"/>
</dbReference>
<dbReference type="AlphaFoldDB" id="A0A1E5IM05"/>
<evidence type="ECO:0008006" key="5">
    <source>
        <dbReference type="Google" id="ProtNLM"/>
    </source>
</evidence>
<keyword evidence="1" id="KW-0479">Metal-binding</keyword>
<dbReference type="Pfam" id="PF05343">
    <property type="entry name" value="Peptidase_M42"/>
    <property type="match status" value="1"/>
</dbReference>
<dbReference type="EMBL" id="LNVX01000208">
    <property type="protein sequence ID" value="OEG71487.1"/>
    <property type="molecule type" value="Genomic_DNA"/>
</dbReference>
<reference evidence="3 4" key="1">
    <citation type="submission" date="2015-11" db="EMBL/GenBank/DDBJ databases">
        <title>Evidence for parallel genomic evolution in an endosymbiosis of termite gut flagellates.</title>
        <authorList>
            <person name="Zheng H."/>
        </authorList>
    </citation>
    <scope>NUCLEOTIDE SEQUENCE [LARGE SCALE GENOMIC DNA]</scope>
    <source>
        <strain evidence="3 4">CET450</strain>
    </source>
</reference>
<dbReference type="GO" id="GO:0016787">
    <property type="term" value="F:hydrolase activity"/>
    <property type="evidence" value="ECO:0007669"/>
    <property type="project" value="UniProtKB-KW"/>
</dbReference>
<dbReference type="PANTHER" id="PTHR32481">
    <property type="entry name" value="AMINOPEPTIDASE"/>
    <property type="match status" value="1"/>
</dbReference>
<comment type="caution">
    <text evidence="3">The sequence shown here is derived from an EMBL/GenBank/DDBJ whole genome shotgun (WGS) entry which is preliminary data.</text>
</comment>
<accession>A0A1E5IM05</accession>
<evidence type="ECO:0000313" key="4">
    <source>
        <dbReference type="Proteomes" id="UP000095237"/>
    </source>
</evidence>
<dbReference type="Gene3D" id="3.40.630.10">
    <property type="entry name" value="Zn peptidases"/>
    <property type="match status" value="1"/>
</dbReference>
<dbReference type="InterPro" id="IPR008007">
    <property type="entry name" value="Peptidase_M42"/>
</dbReference>
<gene>
    <name evidence="3" type="ORF">ATZ36_02690</name>
</gene>
<evidence type="ECO:0000256" key="2">
    <source>
        <dbReference type="ARBA" id="ARBA00022801"/>
    </source>
</evidence>
<organism evidence="3 4">
    <name type="scientific">Endomicrobium trichonymphae</name>
    <dbReference type="NCBI Taxonomy" id="1408204"/>
    <lineage>
        <taxon>Bacteria</taxon>
        <taxon>Pseudomonadati</taxon>
        <taxon>Elusimicrobiota</taxon>
        <taxon>Endomicrobiia</taxon>
        <taxon>Endomicrobiales</taxon>
        <taxon>Endomicrobiaceae</taxon>
        <taxon>Candidatus Endomicrobiellum</taxon>
    </lineage>
</organism>
<dbReference type="PANTHER" id="PTHR32481:SF0">
    <property type="entry name" value="AMINOPEPTIDASE YPDE-RELATED"/>
    <property type="match status" value="1"/>
</dbReference>
<name>A0A1E5IM05_ENDTX</name>
<evidence type="ECO:0000313" key="3">
    <source>
        <dbReference type="EMBL" id="OEG71487.1"/>
    </source>
</evidence>